<gene>
    <name evidence="2" type="ORF">F0562_002801</name>
</gene>
<evidence type="ECO:0000313" key="3">
    <source>
        <dbReference type="Proteomes" id="UP000325577"/>
    </source>
</evidence>
<evidence type="ECO:0000256" key="1">
    <source>
        <dbReference type="SAM" id="MobiDB-lite"/>
    </source>
</evidence>
<protein>
    <submittedName>
        <fullName evidence="2">Uncharacterized protein</fullName>
    </submittedName>
</protein>
<sequence>MDSRGAIIQWSFEIVVTKRERKMADKAANTSERVMEAKSKGKVVEENSNEGEVGAGTRPGFKAKNVSLTPPKKKLVKTMMADYIGEAIASSINKDKNKNKQKINPADAESA</sequence>
<organism evidence="2 3">
    <name type="scientific">Nyssa sinensis</name>
    <dbReference type="NCBI Taxonomy" id="561372"/>
    <lineage>
        <taxon>Eukaryota</taxon>
        <taxon>Viridiplantae</taxon>
        <taxon>Streptophyta</taxon>
        <taxon>Embryophyta</taxon>
        <taxon>Tracheophyta</taxon>
        <taxon>Spermatophyta</taxon>
        <taxon>Magnoliopsida</taxon>
        <taxon>eudicotyledons</taxon>
        <taxon>Gunneridae</taxon>
        <taxon>Pentapetalae</taxon>
        <taxon>asterids</taxon>
        <taxon>Cornales</taxon>
        <taxon>Nyssaceae</taxon>
        <taxon>Nyssa</taxon>
    </lineage>
</organism>
<dbReference type="EMBL" id="CM018032">
    <property type="protein sequence ID" value="KAA8546460.1"/>
    <property type="molecule type" value="Genomic_DNA"/>
</dbReference>
<dbReference type="Proteomes" id="UP000325577">
    <property type="component" value="Linkage Group LG1"/>
</dbReference>
<feature type="region of interest" description="Disordered" evidence="1">
    <location>
        <begin position="22"/>
        <end position="66"/>
    </location>
</feature>
<evidence type="ECO:0000313" key="2">
    <source>
        <dbReference type="EMBL" id="KAA8546460.1"/>
    </source>
</evidence>
<feature type="region of interest" description="Disordered" evidence="1">
    <location>
        <begin position="90"/>
        <end position="111"/>
    </location>
</feature>
<reference evidence="2 3" key="1">
    <citation type="submission" date="2019-09" db="EMBL/GenBank/DDBJ databases">
        <title>A chromosome-level genome assembly of the Chinese tupelo Nyssa sinensis.</title>
        <authorList>
            <person name="Yang X."/>
            <person name="Kang M."/>
            <person name="Yang Y."/>
            <person name="Xiong H."/>
            <person name="Wang M."/>
            <person name="Zhang Z."/>
            <person name="Wang Z."/>
            <person name="Wu H."/>
            <person name="Ma T."/>
            <person name="Liu J."/>
            <person name="Xi Z."/>
        </authorList>
    </citation>
    <scope>NUCLEOTIDE SEQUENCE [LARGE SCALE GENOMIC DNA]</scope>
    <source>
        <strain evidence="2">J267</strain>
        <tissue evidence="2">Leaf</tissue>
    </source>
</reference>
<name>A0A5J5BWJ3_9ASTE</name>
<proteinExistence type="predicted"/>
<dbReference type="AlphaFoldDB" id="A0A5J5BWJ3"/>
<feature type="compositionally biased region" description="Basic and acidic residues" evidence="1">
    <location>
        <begin position="33"/>
        <end position="45"/>
    </location>
</feature>
<keyword evidence="3" id="KW-1185">Reference proteome</keyword>
<accession>A0A5J5BWJ3</accession>